<dbReference type="OrthoDB" id="115856at2"/>
<gene>
    <name evidence="2" type="ORF">Lfee_3058</name>
</gene>
<evidence type="ECO:0000313" key="3">
    <source>
        <dbReference type="Proteomes" id="UP000054698"/>
    </source>
</evidence>
<dbReference type="PATRIC" id="fig|453.4.peg.3337"/>
<feature type="region of interest" description="Disordered" evidence="1">
    <location>
        <begin position="436"/>
        <end position="456"/>
    </location>
</feature>
<dbReference type="STRING" id="453.Lfee_3058"/>
<feature type="compositionally biased region" description="Acidic residues" evidence="1">
    <location>
        <begin position="644"/>
        <end position="655"/>
    </location>
</feature>
<dbReference type="RefSeq" id="WP_058447852.1">
    <property type="nucleotide sequence ID" value="NZ_CAAAHT010000005.1"/>
</dbReference>
<name>A0A0W0TIE7_9GAMM</name>
<protein>
    <submittedName>
        <fullName evidence="2">Uncharacterized protein</fullName>
    </submittedName>
</protein>
<dbReference type="AlphaFoldDB" id="A0A0W0TIE7"/>
<organism evidence="2 3">
    <name type="scientific">Legionella feeleii</name>
    <dbReference type="NCBI Taxonomy" id="453"/>
    <lineage>
        <taxon>Bacteria</taxon>
        <taxon>Pseudomonadati</taxon>
        <taxon>Pseudomonadota</taxon>
        <taxon>Gammaproteobacteria</taxon>
        <taxon>Legionellales</taxon>
        <taxon>Legionellaceae</taxon>
        <taxon>Legionella</taxon>
    </lineage>
</organism>
<feature type="compositionally biased region" description="Polar residues" evidence="1">
    <location>
        <begin position="437"/>
        <end position="446"/>
    </location>
</feature>
<comment type="caution">
    <text evidence="2">The sequence shown here is derived from an EMBL/GenBank/DDBJ whole genome shotgun (WGS) entry which is preliminary data.</text>
</comment>
<dbReference type="EMBL" id="LNYB01000085">
    <property type="protein sequence ID" value="KTC95393.1"/>
    <property type="molecule type" value="Genomic_DNA"/>
</dbReference>
<reference evidence="2 3" key="1">
    <citation type="submission" date="2015-11" db="EMBL/GenBank/DDBJ databases">
        <title>Genomic analysis of 38 Legionella species identifies large and diverse effector repertoires.</title>
        <authorList>
            <person name="Burstein D."/>
            <person name="Amaro F."/>
            <person name="Zusman T."/>
            <person name="Lifshitz Z."/>
            <person name="Cohen O."/>
            <person name="Gilbert J.A."/>
            <person name="Pupko T."/>
            <person name="Shuman H.A."/>
            <person name="Segal G."/>
        </authorList>
    </citation>
    <scope>NUCLEOTIDE SEQUENCE [LARGE SCALE GENOMIC DNA]</scope>
    <source>
        <strain evidence="2 3">WO-44C</strain>
    </source>
</reference>
<feature type="region of interest" description="Disordered" evidence="1">
    <location>
        <begin position="636"/>
        <end position="664"/>
    </location>
</feature>
<sequence>MASHLRPQGNELSDDEAFIFSLIEKIQKYDQYITKNLDQDTLASIKNEEGQVFFETQARSMYLETARALAKHWDLEIPQTDNYEEISATLTALRVKTSKNPNQYKEIMNGVAGIFFNQTKQLDELHKAFRSDIRQQKREKTIEAFLAPFKSLKNSIKDKVSSLYHSITLKKQLNEGKDFQDIAQSTHLDSVERSIKRSMDKLDTRHHVLSPSQKELLQKKILFDIEKFIKSTDYLNADEKTYALNTLQRAKTDRIKDGKSGRSILDSLTTMWLAAKDQAAYPASDTHNEDTLARCNLIAKNMALADREYNLDNNGKDLGGESRHACRGGTINKIVESLEAIHPDVVIIRGTEILSDLANKEFINAIENMTKEEQVKLYQGDEELMQSIQEIIRGKINEIDRDIFEGSVGANKINEWVDAVQYIEIPETNAIKEFKEQQSPTTTISKEQVAGSESPPEKLLFKGNEITPRDIEAFNNAFAQTQQLPTGWPEEQISKRAVKIVFGEEIWEPEDNLESLAAMLLTIRKDPQAINQFIGVASSGDKTLPAQSSTTFNQENITFAGQEITKDHISSFNFSFESIRTSPMAISQSWDDKQIARVCIKGIFPESLWEPEGNIEQLTTIMLDARNKELEKHNPAVTLTENTESAEDTENTENTESDKWQYSM</sequence>
<evidence type="ECO:0000256" key="1">
    <source>
        <dbReference type="SAM" id="MobiDB-lite"/>
    </source>
</evidence>
<keyword evidence="3" id="KW-1185">Reference proteome</keyword>
<accession>A0A0W0TIE7</accession>
<dbReference type="Proteomes" id="UP000054698">
    <property type="component" value="Unassembled WGS sequence"/>
</dbReference>
<evidence type="ECO:0000313" key="2">
    <source>
        <dbReference type="EMBL" id="KTC95393.1"/>
    </source>
</evidence>
<proteinExistence type="predicted"/>